<feature type="compositionally biased region" description="Acidic residues" evidence="1">
    <location>
        <begin position="7"/>
        <end position="29"/>
    </location>
</feature>
<dbReference type="AlphaFoldDB" id="A0A3P7EC60"/>
<name>A0A3P7EC60_WUCBA</name>
<protein>
    <submittedName>
        <fullName evidence="2">Uncharacterized protein</fullName>
    </submittedName>
</protein>
<gene>
    <name evidence="2" type="ORF">WBA_LOCUS10182</name>
</gene>
<accession>A0A3P7EC60</accession>
<proteinExistence type="predicted"/>
<evidence type="ECO:0000313" key="2">
    <source>
        <dbReference type="EMBL" id="VDM18883.1"/>
    </source>
</evidence>
<sequence>MTMMMTTDDDDDDDNNNDDDNNDDDDDNEKELSEIDAFRAQVFREQSIQCKGNAFPKLYLFCLLHEVEIVTSGLDKAIISALLYEGLGRYQIPSSLFHSILSSYCRKYAPH</sequence>
<keyword evidence="3" id="KW-1185">Reference proteome</keyword>
<dbReference type="EMBL" id="UYWW01012151">
    <property type="protein sequence ID" value="VDM18883.1"/>
    <property type="molecule type" value="Genomic_DNA"/>
</dbReference>
<organism evidence="2 3">
    <name type="scientific">Wuchereria bancrofti</name>
    <dbReference type="NCBI Taxonomy" id="6293"/>
    <lineage>
        <taxon>Eukaryota</taxon>
        <taxon>Metazoa</taxon>
        <taxon>Ecdysozoa</taxon>
        <taxon>Nematoda</taxon>
        <taxon>Chromadorea</taxon>
        <taxon>Rhabditida</taxon>
        <taxon>Spirurina</taxon>
        <taxon>Spiruromorpha</taxon>
        <taxon>Filarioidea</taxon>
        <taxon>Onchocercidae</taxon>
        <taxon>Wuchereria</taxon>
    </lineage>
</organism>
<reference evidence="2 3" key="1">
    <citation type="submission" date="2018-11" db="EMBL/GenBank/DDBJ databases">
        <authorList>
            <consortium name="Pathogen Informatics"/>
        </authorList>
    </citation>
    <scope>NUCLEOTIDE SEQUENCE [LARGE SCALE GENOMIC DNA]</scope>
</reference>
<dbReference type="InParanoid" id="A0A3P7EC60"/>
<dbReference type="Proteomes" id="UP000270924">
    <property type="component" value="Unassembled WGS sequence"/>
</dbReference>
<feature type="region of interest" description="Disordered" evidence="1">
    <location>
        <begin position="1"/>
        <end position="31"/>
    </location>
</feature>
<evidence type="ECO:0000313" key="3">
    <source>
        <dbReference type="Proteomes" id="UP000270924"/>
    </source>
</evidence>
<evidence type="ECO:0000256" key="1">
    <source>
        <dbReference type="SAM" id="MobiDB-lite"/>
    </source>
</evidence>